<dbReference type="Proteomes" id="UP000789901">
    <property type="component" value="Unassembled WGS sequence"/>
</dbReference>
<sequence length="285" mass="32660">MFICMSEQFNNKNGNRRENSKRINKTFNGKAIPIKNNALPTFQTNNRKFENPPESNSKIGMIKSIDETSNNKDNLEMITTWVNNANKIVHGEVATVINDKKIRYEIAMPMTANNGKSVIKEMNYGLLSRFKNDIKHEWHRPEEQKSCDMSPVSALNMLDRIGKRGFYKRIYLDHVIGIDGIEHAIFESRINMRMRGNSSTEWNDLSNCCKNRSGGVMSVGNNNIKGYSNNTSICDHEFADDGKVDGMIDNKHQNDEAIVLMEAPLNVVMKMDTMMEGLLEMLRRW</sequence>
<keyword evidence="2" id="KW-1185">Reference proteome</keyword>
<evidence type="ECO:0000313" key="1">
    <source>
        <dbReference type="EMBL" id="CAG8516887.1"/>
    </source>
</evidence>
<name>A0ABM8W3P8_GIGMA</name>
<dbReference type="EMBL" id="CAJVQB010001006">
    <property type="protein sequence ID" value="CAG8516887.1"/>
    <property type="molecule type" value="Genomic_DNA"/>
</dbReference>
<accession>A0ABM8W3P8</accession>
<comment type="caution">
    <text evidence="1">The sequence shown here is derived from an EMBL/GenBank/DDBJ whole genome shotgun (WGS) entry which is preliminary data.</text>
</comment>
<organism evidence="1 2">
    <name type="scientific">Gigaspora margarita</name>
    <dbReference type="NCBI Taxonomy" id="4874"/>
    <lineage>
        <taxon>Eukaryota</taxon>
        <taxon>Fungi</taxon>
        <taxon>Fungi incertae sedis</taxon>
        <taxon>Mucoromycota</taxon>
        <taxon>Glomeromycotina</taxon>
        <taxon>Glomeromycetes</taxon>
        <taxon>Diversisporales</taxon>
        <taxon>Gigasporaceae</taxon>
        <taxon>Gigaspora</taxon>
    </lineage>
</organism>
<reference evidence="1 2" key="1">
    <citation type="submission" date="2021-06" db="EMBL/GenBank/DDBJ databases">
        <authorList>
            <person name="Kallberg Y."/>
            <person name="Tangrot J."/>
            <person name="Rosling A."/>
        </authorList>
    </citation>
    <scope>NUCLEOTIDE SEQUENCE [LARGE SCALE GENOMIC DNA]</scope>
    <source>
        <strain evidence="1 2">120-4 pot B 10/14</strain>
    </source>
</reference>
<evidence type="ECO:0000313" key="2">
    <source>
        <dbReference type="Proteomes" id="UP000789901"/>
    </source>
</evidence>
<proteinExistence type="predicted"/>
<protein>
    <submittedName>
        <fullName evidence="1">11828_t:CDS:1</fullName>
    </submittedName>
</protein>
<gene>
    <name evidence="1" type="ORF">GMARGA_LOCUS2961</name>
</gene>